<protein>
    <recommendedName>
        <fullName evidence="4">Conjugative transposon protein TraO</fullName>
    </recommendedName>
</protein>
<sequence length="184" mass="20273">MKKKNVLLVALATVIFMTTSCAIAQRSTMAFELSPGYAQEGFGGKATFNYFHNRTDYLQAAVIATFSREAINPQTEIPYTNYLLNAGYFKPVFSNRMNSFTLFLGGGASIGYEVVNKGNTDLPDGSLLVSESQFVYGPFVGLIPDYSISDQFSLILPLDLFYHFGSDLGGVHFLAGFGVRYYLN</sequence>
<dbReference type="InterPro" id="IPR018899">
    <property type="entry name" value="Conjug_transposon_Tra0"/>
</dbReference>
<evidence type="ECO:0000313" key="3">
    <source>
        <dbReference type="Proteomes" id="UP000321456"/>
    </source>
</evidence>
<comment type="caution">
    <text evidence="2">The sequence shown here is derived from an EMBL/GenBank/DDBJ whole genome shotgun (WGS) entry which is preliminary data.</text>
</comment>
<keyword evidence="1" id="KW-0732">Signal</keyword>
<dbReference type="Pfam" id="PF10626">
    <property type="entry name" value="TraO"/>
    <property type="match status" value="1"/>
</dbReference>
<organism evidence="2 3">
    <name type="scientific">Flagellimonas hymeniacidonis</name>
    <dbReference type="NCBI Taxonomy" id="2603628"/>
    <lineage>
        <taxon>Bacteria</taxon>
        <taxon>Pseudomonadati</taxon>
        <taxon>Bacteroidota</taxon>
        <taxon>Flavobacteriia</taxon>
        <taxon>Flavobacteriales</taxon>
        <taxon>Flavobacteriaceae</taxon>
        <taxon>Flagellimonas</taxon>
    </lineage>
</organism>
<feature type="signal peptide" evidence="1">
    <location>
        <begin position="1"/>
        <end position="24"/>
    </location>
</feature>
<evidence type="ECO:0008006" key="4">
    <source>
        <dbReference type="Google" id="ProtNLM"/>
    </source>
</evidence>
<dbReference type="PROSITE" id="PS51257">
    <property type="entry name" value="PROKAR_LIPOPROTEIN"/>
    <property type="match status" value="1"/>
</dbReference>
<reference evidence="2 3" key="1">
    <citation type="submission" date="2019-08" db="EMBL/GenBank/DDBJ databases">
        <title>Professor.</title>
        <authorList>
            <person name="Park J.S."/>
        </authorList>
    </citation>
    <scope>NUCLEOTIDE SEQUENCE [LARGE SCALE GENOMIC DNA]</scope>
    <source>
        <strain evidence="2 3">176CP5-101</strain>
    </source>
</reference>
<evidence type="ECO:0000313" key="2">
    <source>
        <dbReference type="EMBL" id="TXN37712.1"/>
    </source>
</evidence>
<name>A0A5C8V7M7_9FLAO</name>
<accession>A0A5C8V7M7</accession>
<dbReference type="Gene3D" id="2.40.160.20">
    <property type="match status" value="1"/>
</dbReference>
<feature type="chain" id="PRO_5022950109" description="Conjugative transposon protein TraO" evidence="1">
    <location>
        <begin position="25"/>
        <end position="184"/>
    </location>
</feature>
<proteinExistence type="predicted"/>
<dbReference type="AlphaFoldDB" id="A0A5C8V7M7"/>
<dbReference type="RefSeq" id="WP_147741897.1">
    <property type="nucleotide sequence ID" value="NZ_VRUR01000001.1"/>
</dbReference>
<dbReference type="EMBL" id="VRUR01000001">
    <property type="protein sequence ID" value="TXN37712.1"/>
    <property type="molecule type" value="Genomic_DNA"/>
</dbReference>
<keyword evidence="3" id="KW-1185">Reference proteome</keyword>
<evidence type="ECO:0000256" key="1">
    <source>
        <dbReference type="SAM" id="SignalP"/>
    </source>
</evidence>
<dbReference type="Proteomes" id="UP000321456">
    <property type="component" value="Unassembled WGS sequence"/>
</dbReference>
<gene>
    <name evidence="2" type="ORF">FVB32_05335</name>
</gene>